<feature type="transmembrane region" description="Helical" evidence="5">
    <location>
        <begin position="347"/>
        <end position="366"/>
    </location>
</feature>
<dbReference type="Proteomes" id="UP000269591">
    <property type="component" value="Unassembled WGS sequence"/>
</dbReference>
<dbReference type="Pfam" id="PF12698">
    <property type="entry name" value="ABC2_membrane_3"/>
    <property type="match status" value="1"/>
</dbReference>
<comment type="subcellular location">
    <subcellularLocation>
        <location evidence="1">Membrane</location>
        <topology evidence="1">Multi-pass membrane protein</topology>
    </subcellularLocation>
</comment>
<keyword evidence="8" id="KW-1185">Reference proteome</keyword>
<keyword evidence="4 5" id="KW-0472">Membrane</keyword>
<evidence type="ECO:0000256" key="2">
    <source>
        <dbReference type="ARBA" id="ARBA00022692"/>
    </source>
</evidence>
<dbReference type="GO" id="GO:0016020">
    <property type="term" value="C:membrane"/>
    <property type="evidence" value="ECO:0007669"/>
    <property type="project" value="UniProtKB-SubCell"/>
</dbReference>
<name>A0A3N0ART4_9ACTN</name>
<evidence type="ECO:0000256" key="1">
    <source>
        <dbReference type="ARBA" id="ARBA00004141"/>
    </source>
</evidence>
<dbReference type="EMBL" id="QIBX01000026">
    <property type="protein sequence ID" value="RNL37552.1"/>
    <property type="molecule type" value="Genomic_DNA"/>
</dbReference>
<organism evidence="7 8">
    <name type="scientific">Slackia equolifaciens</name>
    <dbReference type="NCBI Taxonomy" id="498718"/>
    <lineage>
        <taxon>Bacteria</taxon>
        <taxon>Bacillati</taxon>
        <taxon>Actinomycetota</taxon>
        <taxon>Coriobacteriia</taxon>
        <taxon>Eggerthellales</taxon>
        <taxon>Eggerthellaceae</taxon>
        <taxon>Slackia</taxon>
    </lineage>
</organism>
<evidence type="ECO:0000259" key="6">
    <source>
        <dbReference type="Pfam" id="PF12698"/>
    </source>
</evidence>
<evidence type="ECO:0000256" key="3">
    <source>
        <dbReference type="ARBA" id="ARBA00022989"/>
    </source>
</evidence>
<feature type="transmembrane region" description="Helical" evidence="5">
    <location>
        <begin position="252"/>
        <end position="273"/>
    </location>
</feature>
<dbReference type="RefSeq" id="WP_123209722.1">
    <property type="nucleotide sequence ID" value="NZ_JBHTHO010000030.1"/>
</dbReference>
<dbReference type="InterPro" id="IPR051328">
    <property type="entry name" value="T7SS_ABC-Transporter"/>
</dbReference>
<dbReference type="InterPro" id="IPR013525">
    <property type="entry name" value="ABC2_TM"/>
</dbReference>
<feature type="transmembrane region" description="Helical" evidence="5">
    <location>
        <begin position="218"/>
        <end position="246"/>
    </location>
</feature>
<sequence>MSLFIQELKKLLVLTKADPKSLAAGIIAPTIILVIFALTFGNFVALKLAVVDDDAGNLGTAFQETVFSQTSPLSGEPYFEAIEADADEAARLYEQGRVNGILTIPEDFSERLTSGASAQIFYAFDNYNTDMAKNLRLYLDEGIFAFYQSHMPGMEIEVQREYAVGAQLDWFAIIAVGVFMLAFLMGSMFNFLYLLNKERVYATLSEYRLAPVSLLPTFAARIVVALLAGALGAGVNALLILLLTGVNLANCLLAILPVLLVLGVAFISFAAIVSLTVRKFSGAAMLSMVTAVVAWFLSGATTSVKYATGVLLDVALALPSSYGLSQIRAAVFSVDQSVGGLLAAGKGWLVMGAYAIVLATVAWFVYRKRLGGGAPMRYALLRRLRTRA</sequence>
<evidence type="ECO:0000313" key="7">
    <source>
        <dbReference type="EMBL" id="RNL37552.1"/>
    </source>
</evidence>
<dbReference type="OrthoDB" id="5170073at2"/>
<feature type="transmembrane region" description="Helical" evidence="5">
    <location>
        <begin position="170"/>
        <end position="195"/>
    </location>
</feature>
<evidence type="ECO:0000313" key="8">
    <source>
        <dbReference type="Proteomes" id="UP000269591"/>
    </source>
</evidence>
<proteinExistence type="predicted"/>
<accession>A0A3N0ART4</accession>
<dbReference type="AlphaFoldDB" id="A0A3N0ART4"/>
<dbReference type="PANTHER" id="PTHR43077:SF10">
    <property type="entry name" value="TRANSPORT PERMEASE PROTEIN"/>
    <property type="match status" value="1"/>
</dbReference>
<dbReference type="GO" id="GO:0140359">
    <property type="term" value="F:ABC-type transporter activity"/>
    <property type="evidence" value="ECO:0007669"/>
    <property type="project" value="InterPro"/>
</dbReference>
<protein>
    <recommendedName>
        <fullName evidence="6">ABC-2 type transporter transmembrane domain-containing protein</fullName>
    </recommendedName>
</protein>
<dbReference type="PANTHER" id="PTHR43077">
    <property type="entry name" value="TRANSPORT PERMEASE YVFS-RELATED"/>
    <property type="match status" value="1"/>
</dbReference>
<reference evidence="8" key="1">
    <citation type="submission" date="2018-05" db="EMBL/GenBank/DDBJ databases">
        <title>Genome Sequencing of selected type strains of the family Eggerthellaceae.</title>
        <authorList>
            <person name="Danylec N."/>
            <person name="Stoll D.A."/>
            <person name="Doetsch A."/>
            <person name="Huch M."/>
        </authorList>
    </citation>
    <scope>NUCLEOTIDE SEQUENCE [LARGE SCALE GENOMIC DNA]</scope>
    <source>
        <strain evidence="8">DSM 24851</strain>
    </source>
</reference>
<feature type="domain" description="ABC-2 type transporter transmembrane" evidence="6">
    <location>
        <begin position="24"/>
        <end position="364"/>
    </location>
</feature>
<feature type="transmembrane region" description="Helical" evidence="5">
    <location>
        <begin position="21"/>
        <end position="45"/>
    </location>
</feature>
<dbReference type="Gene3D" id="3.40.1710.10">
    <property type="entry name" value="abc type-2 transporter like domain"/>
    <property type="match status" value="1"/>
</dbReference>
<comment type="caution">
    <text evidence="7">The sequence shown here is derived from an EMBL/GenBank/DDBJ whole genome shotgun (WGS) entry which is preliminary data.</text>
</comment>
<keyword evidence="3 5" id="KW-1133">Transmembrane helix</keyword>
<gene>
    <name evidence="7" type="ORF">DMP06_10725</name>
</gene>
<evidence type="ECO:0000256" key="4">
    <source>
        <dbReference type="ARBA" id="ARBA00023136"/>
    </source>
</evidence>
<evidence type="ECO:0000256" key="5">
    <source>
        <dbReference type="SAM" id="Phobius"/>
    </source>
</evidence>
<feature type="transmembrane region" description="Helical" evidence="5">
    <location>
        <begin position="280"/>
        <end position="298"/>
    </location>
</feature>
<keyword evidence="2 5" id="KW-0812">Transmembrane</keyword>